<reference evidence="2" key="2">
    <citation type="journal article" date="2021" name="PeerJ">
        <title>Extensive microbial diversity within the chicken gut microbiome revealed by metagenomics and culture.</title>
        <authorList>
            <person name="Gilroy R."/>
            <person name="Ravi A."/>
            <person name="Getino M."/>
            <person name="Pursley I."/>
            <person name="Horton D.L."/>
            <person name="Alikhan N.F."/>
            <person name="Baker D."/>
            <person name="Gharbi K."/>
            <person name="Hall N."/>
            <person name="Watson M."/>
            <person name="Adriaenssens E.M."/>
            <person name="Foster-Nyarko E."/>
            <person name="Jarju S."/>
            <person name="Secka A."/>
            <person name="Antonio M."/>
            <person name="Oren A."/>
            <person name="Chaudhuri R.R."/>
            <person name="La Ragione R."/>
            <person name="Hildebrand F."/>
            <person name="Pallen M.J."/>
        </authorList>
    </citation>
    <scope>NUCLEOTIDE SEQUENCE</scope>
    <source>
        <strain evidence="2">ChiGjej1B1-19959</strain>
    </source>
</reference>
<dbReference type="Gene3D" id="3.30.1050.10">
    <property type="entry name" value="SCP2 sterol-binding domain"/>
    <property type="match status" value="1"/>
</dbReference>
<proteinExistence type="predicted"/>
<sequence>MTYEQVVAKVKAKYEDVDASSVNGVVAIQVNLVGKNVEGVFYIEAKDGRVNVEPYDYHDNKAVVTVAPTNLMKILDGKADPVIAYTTGKVSISGDPGAVLTLVKLAKK</sequence>
<dbReference type="InterPro" id="IPR003033">
    <property type="entry name" value="SCP2_sterol-bd_dom"/>
</dbReference>
<dbReference type="AlphaFoldDB" id="A0A9D1LED1"/>
<dbReference type="Proteomes" id="UP000824071">
    <property type="component" value="Unassembled WGS sequence"/>
</dbReference>
<evidence type="ECO:0000313" key="3">
    <source>
        <dbReference type="Proteomes" id="UP000824071"/>
    </source>
</evidence>
<dbReference type="SUPFAM" id="SSF55718">
    <property type="entry name" value="SCP-like"/>
    <property type="match status" value="1"/>
</dbReference>
<reference evidence="2" key="1">
    <citation type="submission" date="2020-10" db="EMBL/GenBank/DDBJ databases">
        <authorList>
            <person name="Gilroy R."/>
        </authorList>
    </citation>
    <scope>NUCLEOTIDE SEQUENCE</scope>
    <source>
        <strain evidence="2">ChiGjej1B1-19959</strain>
    </source>
</reference>
<feature type="domain" description="SCP2" evidence="1">
    <location>
        <begin position="16"/>
        <end position="107"/>
    </location>
</feature>
<accession>A0A9D1LED1</accession>
<dbReference type="EMBL" id="DVMW01000024">
    <property type="protein sequence ID" value="HIU35592.1"/>
    <property type="molecule type" value="Genomic_DNA"/>
</dbReference>
<evidence type="ECO:0000313" key="2">
    <source>
        <dbReference type="EMBL" id="HIU35592.1"/>
    </source>
</evidence>
<name>A0A9D1LED1_9FIRM</name>
<protein>
    <submittedName>
        <fullName evidence="2">SCP2 sterol-binding domain-containing protein</fullName>
    </submittedName>
</protein>
<dbReference type="Pfam" id="PF02036">
    <property type="entry name" value="SCP2"/>
    <property type="match status" value="1"/>
</dbReference>
<dbReference type="InterPro" id="IPR036527">
    <property type="entry name" value="SCP2_sterol-bd_dom_sf"/>
</dbReference>
<comment type="caution">
    <text evidence="2">The sequence shown here is derived from an EMBL/GenBank/DDBJ whole genome shotgun (WGS) entry which is preliminary data.</text>
</comment>
<organism evidence="2 3">
    <name type="scientific">Candidatus Fimenecus excrementigallinarum</name>
    <dbReference type="NCBI Taxonomy" id="2840816"/>
    <lineage>
        <taxon>Bacteria</taxon>
        <taxon>Bacillati</taxon>
        <taxon>Bacillota</taxon>
        <taxon>Clostridia</taxon>
        <taxon>Candidatus Fimenecus</taxon>
    </lineage>
</organism>
<evidence type="ECO:0000259" key="1">
    <source>
        <dbReference type="Pfam" id="PF02036"/>
    </source>
</evidence>
<gene>
    <name evidence="2" type="ORF">IAC53_03175</name>
</gene>